<accession>A0A518E213</accession>
<evidence type="ECO:0000313" key="3">
    <source>
        <dbReference type="EMBL" id="QDU98135.1"/>
    </source>
</evidence>
<organism evidence="3 4">
    <name type="scientific">Lignipirellula cremea</name>
    <dbReference type="NCBI Taxonomy" id="2528010"/>
    <lineage>
        <taxon>Bacteria</taxon>
        <taxon>Pseudomonadati</taxon>
        <taxon>Planctomycetota</taxon>
        <taxon>Planctomycetia</taxon>
        <taxon>Pirellulales</taxon>
        <taxon>Pirellulaceae</taxon>
        <taxon>Lignipirellula</taxon>
    </lineage>
</organism>
<evidence type="ECO:0000313" key="4">
    <source>
        <dbReference type="Proteomes" id="UP000317648"/>
    </source>
</evidence>
<dbReference type="KEGG" id="lcre:Pla8534_59960"/>
<feature type="compositionally biased region" description="Low complexity" evidence="1">
    <location>
        <begin position="70"/>
        <end position="87"/>
    </location>
</feature>
<evidence type="ECO:0008006" key="5">
    <source>
        <dbReference type="Google" id="ProtNLM"/>
    </source>
</evidence>
<evidence type="ECO:0000256" key="1">
    <source>
        <dbReference type="SAM" id="MobiDB-lite"/>
    </source>
</evidence>
<dbReference type="AlphaFoldDB" id="A0A518E213"/>
<evidence type="ECO:0000256" key="2">
    <source>
        <dbReference type="SAM" id="Phobius"/>
    </source>
</evidence>
<dbReference type="RefSeq" id="WP_145057139.1">
    <property type="nucleotide sequence ID" value="NZ_CP036433.1"/>
</dbReference>
<dbReference type="EMBL" id="CP036433">
    <property type="protein sequence ID" value="QDU98135.1"/>
    <property type="molecule type" value="Genomic_DNA"/>
</dbReference>
<keyword evidence="2" id="KW-1133">Transmembrane helix</keyword>
<proteinExistence type="predicted"/>
<name>A0A518E213_9BACT</name>
<keyword evidence="4" id="KW-1185">Reference proteome</keyword>
<feature type="compositionally biased region" description="Low complexity" evidence="1">
    <location>
        <begin position="46"/>
        <end position="63"/>
    </location>
</feature>
<sequence>MEETHGEPPRQPPHSDEAAAPEDSLPLTDGVLPGEPTSSGEEEEIVNAIEVEPVPASLADTAPVSPPATPAAATPGTATPGKTPVTVQATPGHGASAADSPRTWLLLGAVVLMPLFTLMGLCVLSMLASLLGFDEGNTTVATPSPLPQSGRKAMTSFVAPPRVKTLEIRVDGADSMKVAGKAVEQENLQQAIADAIKPGRMFSAVVPSQAIITVGPDCPYPVLAQVTSVVLDAGLKGYEIVDAASLEASSD</sequence>
<protein>
    <recommendedName>
        <fullName evidence="5">Biopolymer transport protein ExbD/TolR</fullName>
    </recommendedName>
</protein>
<feature type="compositionally biased region" description="Basic and acidic residues" evidence="1">
    <location>
        <begin position="1"/>
        <end position="17"/>
    </location>
</feature>
<keyword evidence="2" id="KW-0812">Transmembrane</keyword>
<gene>
    <name evidence="3" type="ORF">Pla8534_59960</name>
</gene>
<feature type="region of interest" description="Disordered" evidence="1">
    <location>
        <begin position="1"/>
        <end position="99"/>
    </location>
</feature>
<feature type="transmembrane region" description="Helical" evidence="2">
    <location>
        <begin position="104"/>
        <end position="133"/>
    </location>
</feature>
<reference evidence="3 4" key="1">
    <citation type="submission" date="2019-02" db="EMBL/GenBank/DDBJ databases">
        <title>Deep-cultivation of Planctomycetes and their phenomic and genomic characterization uncovers novel biology.</title>
        <authorList>
            <person name="Wiegand S."/>
            <person name="Jogler M."/>
            <person name="Boedeker C."/>
            <person name="Pinto D."/>
            <person name="Vollmers J."/>
            <person name="Rivas-Marin E."/>
            <person name="Kohn T."/>
            <person name="Peeters S.H."/>
            <person name="Heuer A."/>
            <person name="Rast P."/>
            <person name="Oberbeckmann S."/>
            <person name="Bunk B."/>
            <person name="Jeske O."/>
            <person name="Meyerdierks A."/>
            <person name="Storesund J.E."/>
            <person name="Kallscheuer N."/>
            <person name="Luecker S."/>
            <person name="Lage O.M."/>
            <person name="Pohl T."/>
            <person name="Merkel B.J."/>
            <person name="Hornburger P."/>
            <person name="Mueller R.-W."/>
            <person name="Bruemmer F."/>
            <person name="Labrenz M."/>
            <person name="Spormann A.M."/>
            <person name="Op den Camp H."/>
            <person name="Overmann J."/>
            <person name="Amann R."/>
            <person name="Jetten M.S.M."/>
            <person name="Mascher T."/>
            <person name="Medema M.H."/>
            <person name="Devos D.P."/>
            <person name="Kaster A.-K."/>
            <person name="Ovreas L."/>
            <person name="Rohde M."/>
            <person name="Galperin M.Y."/>
            <person name="Jogler C."/>
        </authorList>
    </citation>
    <scope>NUCLEOTIDE SEQUENCE [LARGE SCALE GENOMIC DNA]</scope>
    <source>
        <strain evidence="3 4">Pla85_3_4</strain>
    </source>
</reference>
<keyword evidence="2" id="KW-0472">Membrane</keyword>
<dbReference type="Proteomes" id="UP000317648">
    <property type="component" value="Chromosome"/>
</dbReference>